<dbReference type="Pfam" id="PF01083">
    <property type="entry name" value="Cutinase"/>
    <property type="match status" value="1"/>
</dbReference>
<protein>
    <recommendedName>
        <fullName evidence="6">Cutinase</fullName>
    </recommendedName>
</protein>
<keyword evidence="2" id="KW-1015">Disulfide bond</keyword>
<dbReference type="EMBL" id="CALLCH030000004">
    <property type="protein sequence ID" value="CAI4212382.1"/>
    <property type="molecule type" value="Genomic_DNA"/>
</dbReference>
<keyword evidence="1" id="KW-0378">Hydrolase</keyword>
<feature type="chain" id="PRO_5040276086" description="Cutinase" evidence="3">
    <location>
        <begin position="17"/>
        <end position="239"/>
    </location>
</feature>
<dbReference type="Proteomes" id="UP000838763">
    <property type="component" value="Unassembled WGS sequence"/>
</dbReference>
<keyword evidence="3" id="KW-0732">Signal</keyword>
<evidence type="ECO:0000313" key="5">
    <source>
        <dbReference type="Proteomes" id="UP000838763"/>
    </source>
</evidence>
<evidence type="ECO:0000313" key="4">
    <source>
        <dbReference type="EMBL" id="CAI4212382.1"/>
    </source>
</evidence>
<proteinExistence type="predicted"/>
<gene>
    <name evidence="4" type="ORF">PPNO1_LOCUS2146</name>
</gene>
<dbReference type="Gene3D" id="3.40.50.1820">
    <property type="entry name" value="alpha/beta hydrolase"/>
    <property type="match status" value="1"/>
</dbReference>
<dbReference type="PANTHER" id="PTHR33630:SF9">
    <property type="entry name" value="CUTINASE 4"/>
    <property type="match status" value="1"/>
</dbReference>
<evidence type="ECO:0000256" key="3">
    <source>
        <dbReference type="SAM" id="SignalP"/>
    </source>
</evidence>
<evidence type="ECO:0008006" key="6">
    <source>
        <dbReference type="Google" id="ProtNLM"/>
    </source>
</evidence>
<organism evidence="4 5">
    <name type="scientific">Parascedosporium putredinis</name>
    <dbReference type="NCBI Taxonomy" id="1442378"/>
    <lineage>
        <taxon>Eukaryota</taxon>
        <taxon>Fungi</taxon>
        <taxon>Dikarya</taxon>
        <taxon>Ascomycota</taxon>
        <taxon>Pezizomycotina</taxon>
        <taxon>Sordariomycetes</taxon>
        <taxon>Hypocreomycetidae</taxon>
        <taxon>Microascales</taxon>
        <taxon>Microascaceae</taxon>
        <taxon>Parascedosporium</taxon>
    </lineage>
</organism>
<dbReference type="SMART" id="SM01110">
    <property type="entry name" value="Cutinase"/>
    <property type="match status" value="1"/>
</dbReference>
<dbReference type="AlphaFoldDB" id="A0A9P1M7D4"/>
<dbReference type="GO" id="GO:0052689">
    <property type="term" value="F:carboxylic ester hydrolase activity"/>
    <property type="evidence" value="ECO:0007669"/>
    <property type="project" value="UniProtKB-ARBA"/>
</dbReference>
<keyword evidence="5" id="KW-1185">Reference proteome</keyword>
<dbReference type="InterPro" id="IPR029058">
    <property type="entry name" value="AB_hydrolase_fold"/>
</dbReference>
<dbReference type="InterPro" id="IPR000675">
    <property type="entry name" value="Cutinase/axe"/>
</dbReference>
<accession>A0A9P1M7D4</accession>
<evidence type="ECO:0000256" key="1">
    <source>
        <dbReference type="ARBA" id="ARBA00022801"/>
    </source>
</evidence>
<dbReference type="OrthoDB" id="6020543at2759"/>
<sequence length="239" mass="24932">MRAFTAVAFLAALASAQQPVCAEGLQIFIARGTGEAPGPGVTGNLGQAVAGLIPGSRVQGVDYPASLDNPGYFDSVKNGTKTLRDNLVEYAAACPNGKVAVMGYSQGAQITANAICGTNIAWSPFPDSGENLAALGQDVTKNIVGVVLFGDPTNPPQASFRKGSAKGHGMFNRPDISACEALGDRIVSYCDEGDVFCDAGSPPVTLVHLVYVQVYGQEVVQYLVRQFQSANLPPRALPR</sequence>
<reference evidence="4" key="1">
    <citation type="submission" date="2022-11" db="EMBL/GenBank/DDBJ databases">
        <authorList>
            <person name="Scott C."/>
            <person name="Bruce N."/>
        </authorList>
    </citation>
    <scope>NUCLEOTIDE SEQUENCE</scope>
</reference>
<evidence type="ECO:0000256" key="2">
    <source>
        <dbReference type="ARBA" id="ARBA00023157"/>
    </source>
</evidence>
<dbReference type="PANTHER" id="PTHR33630">
    <property type="entry name" value="CUTINASE RV1984C-RELATED-RELATED"/>
    <property type="match status" value="1"/>
</dbReference>
<name>A0A9P1M7D4_9PEZI</name>
<feature type="signal peptide" evidence="3">
    <location>
        <begin position="1"/>
        <end position="16"/>
    </location>
</feature>
<comment type="caution">
    <text evidence="4">The sequence shown here is derived from an EMBL/GenBank/DDBJ whole genome shotgun (WGS) entry which is preliminary data.</text>
</comment>
<dbReference type="SUPFAM" id="SSF53474">
    <property type="entry name" value="alpha/beta-Hydrolases"/>
    <property type="match status" value="1"/>
</dbReference>